<protein>
    <submittedName>
        <fullName evidence="2">DUF547 domain-containing protein</fullName>
    </submittedName>
</protein>
<dbReference type="PANTHER" id="PTHR46361:SF3">
    <property type="entry name" value="ELECTRON CARRIER_ PROTEIN DISULFIDE OXIDOREDUCTASE"/>
    <property type="match status" value="1"/>
</dbReference>
<dbReference type="Proteomes" id="UP000664277">
    <property type="component" value="Unassembled WGS sequence"/>
</dbReference>
<dbReference type="Pfam" id="PF04784">
    <property type="entry name" value="DUF547"/>
    <property type="match status" value="1"/>
</dbReference>
<evidence type="ECO:0000313" key="3">
    <source>
        <dbReference type="Proteomes" id="UP000664277"/>
    </source>
</evidence>
<dbReference type="InterPro" id="IPR006869">
    <property type="entry name" value="DUF547"/>
</dbReference>
<dbReference type="AlphaFoldDB" id="A0A8J7P896"/>
<accession>A0A8J7P896</accession>
<comment type="caution">
    <text evidence="2">The sequence shown here is derived from an EMBL/GenBank/DDBJ whole genome shotgun (WGS) entry which is preliminary data.</text>
</comment>
<proteinExistence type="predicted"/>
<reference evidence="2" key="1">
    <citation type="submission" date="2021-02" db="EMBL/GenBank/DDBJ databases">
        <title>Genome-Resolved Metagenomics of a Microbial Community Performing Photosynthetic Biological Nutrient Removal.</title>
        <authorList>
            <person name="Mcdaniel E.A."/>
        </authorList>
    </citation>
    <scope>NUCLEOTIDE SEQUENCE</scope>
    <source>
        <strain evidence="2">UWPOB_OBS1</strain>
    </source>
</reference>
<dbReference type="EMBL" id="JAFLCK010000009">
    <property type="protein sequence ID" value="MBN8660346.1"/>
    <property type="molecule type" value="Genomic_DNA"/>
</dbReference>
<sequence>MFISLKKTRSTLSALALSAVFSLSALFLPVLSPHPLSLFAPAQAAESKKEKPARKFDQDYALFARDLKRFVRDGEIDYSSWQKDQSGLNRFLKNLAELKSSEYETFSREERLAFWLNAYNALMIKSVLDHYPISGKLAHYPADSFRQIPGDWEAQKFMVMGKEITLYDIEHEKIRRDLPDARTHFAVVCASRSCAEIVSRPYKAQTLDEDLDNAAKRFINDDENLLLDVEGRRFKVSKIFSWFTLDFAGKSGALNKFPPPSDQEIIAGYIMPFLTDENRKKLVLLFKNLPEVQFDYMPYDWSLNDAKTAKTNAK</sequence>
<feature type="domain" description="DUF547" evidence="1">
    <location>
        <begin position="105"/>
        <end position="219"/>
    </location>
</feature>
<gene>
    <name evidence="2" type="ORF">J0M35_08300</name>
</gene>
<organism evidence="2 3">
    <name type="scientific">Candidatus Obscuribacter phosphatis</name>
    <dbReference type="NCBI Taxonomy" id="1906157"/>
    <lineage>
        <taxon>Bacteria</taxon>
        <taxon>Bacillati</taxon>
        <taxon>Candidatus Melainabacteria</taxon>
        <taxon>Candidatus Obscuribacterales</taxon>
        <taxon>Candidatus Obscuribacteraceae</taxon>
        <taxon>Candidatus Obscuribacter</taxon>
    </lineage>
</organism>
<name>A0A8J7P896_9BACT</name>
<dbReference type="PANTHER" id="PTHR46361">
    <property type="entry name" value="ELECTRON CARRIER/ PROTEIN DISULFIDE OXIDOREDUCTASE"/>
    <property type="match status" value="1"/>
</dbReference>
<evidence type="ECO:0000259" key="1">
    <source>
        <dbReference type="Pfam" id="PF04784"/>
    </source>
</evidence>
<evidence type="ECO:0000313" key="2">
    <source>
        <dbReference type="EMBL" id="MBN8660346.1"/>
    </source>
</evidence>